<keyword evidence="4" id="KW-1185">Reference proteome</keyword>
<dbReference type="Proteomes" id="UP001341281">
    <property type="component" value="Chromosome 10"/>
</dbReference>
<feature type="region of interest" description="Disordered" evidence="1">
    <location>
        <begin position="165"/>
        <end position="194"/>
    </location>
</feature>
<evidence type="ECO:0000256" key="1">
    <source>
        <dbReference type="SAM" id="MobiDB-lite"/>
    </source>
</evidence>
<feature type="transmembrane region" description="Helical" evidence="2">
    <location>
        <begin position="70"/>
        <end position="90"/>
    </location>
</feature>
<dbReference type="EMBL" id="CP144754">
    <property type="protein sequence ID" value="WVZ98594.1"/>
    <property type="molecule type" value="Genomic_DNA"/>
</dbReference>
<name>A0AAQ3UU02_PASNO</name>
<keyword evidence="2" id="KW-0812">Transmembrane</keyword>
<evidence type="ECO:0000313" key="4">
    <source>
        <dbReference type="Proteomes" id="UP001341281"/>
    </source>
</evidence>
<gene>
    <name evidence="3" type="ORF">U9M48_044016</name>
</gene>
<organism evidence="3 4">
    <name type="scientific">Paspalum notatum var. saurae</name>
    <dbReference type="NCBI Taxonomy" id="547442"/>
    <lineage>
        <taxon>Eukaryota</taxon>
        <taxon>Viridiplantae</taxon>
        <taxon>Streptophyta</taxon>
        <taxon>Embryophyta</taxon>
        <taxon>Tracheophyta</taxon>
        <taxon>Spermatophyta</taxon>
        <taxon>Magnoliopsida</taxon>
        <taxon>Liliopsida</taxon>
        <taxon>Poales</taxon>
        <taxon>Poaceae</taxon>
        <taxon>PACMAD clade</taxon>
        <taxon>Panicoideae</taxon>
        <taxon>Andropogonodae</taxon>
        <taxon>Paspaleae</taxon>
        <taxon>Paspalinae</taxon>
        <taxon>Paspalum</taxon>
    </lineage>
</organism>
<keyword evidence="2" id="KW-1133">Transmembrane helix</keyword>
<dbReference type="AlphaFoldDB" id="A0AAQ3UU02"/>
<proteinExistence type="predicted"/>
<accession>A0AAQ3UU02</accession>
<evidence type="ECO:0000256" key="2">
    <source>
        <dbReference type="SAM" id="Phobius"/>
    </source>
</evidence>
<keyword evidence="2" id="KW-0472">Membrane</keyword>
<sequence>MPPSAPSAQRRPPRIHASAILHGVSMSGSFTHHLRLSRPLPYTDRTGSLLPPGAGVPRCLNIDDVKFRGLFCLGLHVAMLLAVVLTSFWVTTADGLPAAAAAEQSLKHSNSANELLLRRKLEEQQQAIELQIELPSHGISAARPQSSSREQLKLSSGFALDGKVNAGDKEEFGGEASPYNSDSEHRLPQGCSNSMQKKIIWSKGGFARKRA</sequence>
<reference evidence="3 4" key="1">
    <citation type="submission" date="2024-02" db="EMBL/GenBank/DDBJ databases">
        <title>High-quality chromosome-scale genome assembly of Pensacola bahiagrass (Paspalum notatum Flugge var. saurae).</title>
        <authorList>
            <person name="Vega J.M."/>
            <person name="Podio M."/>
            <person name="Orjuela J."/>
            <person name="Siena L.A."/>
            <person name="Pessino S.C."/>
            <person name="Combes M.C."/>
            <person name="Mariac C."/>
            <person name="Albertini E."/>
            <person name="Pupilli F."/>
            <person name="Ortiz J.P.A."/>
            <person name="Leblanc O."/>
        </authorList>
    </citation>
    <scope>NUCLEOTIDE SEQUENCE [LARGE SCALE GENOMIC DNA]</scope>
    <source>
        <strain evidence="3">R1</strain>
        <tissue evidence="3">Leaf</tissue>
    </source>
</reference>
<protein>
    <submittedName>
        <fullName evidence="3">Uncharacterized protein</fullName>
    </submittedName>
</protein>
<evidence type="ECO:0000313" key="3">
    <source>
        <dbReference type="EMBL" id="WVZ98594.1"/>
    </source>
</evidence>